<organism evidence="1 2">
    <name type="scientific">Limnoraphis robusta CCNP1315</name>
    <dbReference type="NCBI Taxonomy" id="3110306"/>
    <lineage>
        <taxon>Bacteria</taxon>
        <taxon>Bacillati</taxon>
        <taxon>Cyanobacteriota</taxon>
        <taxon>Cyanophyceae</taxon>
        <taxon>Oscillatoriophycideae</taxon>
        <taxon>Oscillatoriales</taxon>
        <taxon>Sirenicapillariaceae</taxon>
        <taxon>Limnoraphis</taxon>
    </lineage>
</organism>
<keyword evidence="2" id="KW-1185">Reference proteome</keyword>
<dbReference type="Proteomes" id="UP001301728">
    <property type="component" value="Unassembled WGS sequence"/>
</dbReference>
<dbReference type="Pfam" id="PF00805">
    <property type="entry name" value="Pentapeptide"/>
    <property type="match status" value="5"/>
</dbReference>
<dbReference type="PANTHER" id="PTHR47200:SF2">
    <property type="entry name" value="THYLAKOID LUMENAL 15 KDA PROTEIN 1, CHLOROPLASTIC"/>
    <property type="match status" value="1"/>
</dbReference>
<comment type="caution">
    <text evidence="1">The sequence shown here is derived from an EMBL/GenBank/DDBJ whole genome shotgun (WGS) entry which is preliminary data.</text>
</comment>
<dbReference type="InterPro" id="IPR044213">
    <property type="entry name" value="At2g44920-like"/>
</dbReference>
<evidence type="ECO:0000313" key="2">
    <source>
        <dbReference type="Proteomes" id="UP001301728"/>
    </source>
</evidence>
<proteinExistence type="predicted"/>
<dbReference type="EMBL" id="JAYGHT010000131">
    <property type="protein sequence ID" value="MEA5521317.1"/>
    <property type="molecule type" value="Genomic_DNA"/>
</dbReference>
<reference evidence="1 2" key="1">
    <citation type="submission" date="2023-12" db="EMBL/GenBank/DDBJ databases">
        <title>Baltic Sea Cyanobacteria.</title>
        <authorList>
            <person name="Delbaje E."/>
            <person name="Fewer D.P."/>
            <person name="Shishido T.K."/>
        </authorList>
    </citation>
    <scope>NUCLEOTIDE SEQUENCE [LARGE SCALE GENOMIC DNA]</scope>
    <source>
        <strain evidence="1 2">CCNP 1315</strain>
    </source>
</reference>
<sequence>MTTCFLLGKLSGMNAEELIQSYQSGARDFSAILLCEANLSRAVLSGANFSQAVLSITNLSGANLSEANLSRAKLNVAKLSGANLSQANLNGAVLNVANLIRADLSHATLINASLIRSELIRADLSYAILTAANLSEADLREATLRQVDLRQANLNNANLRDAVLIASNLEGTSLHAADLSRADLRGANLVNAELRQVNLSQANLSGANLKGANLRWADLNGADLRGANLEQARLSGASLYGADLSHASLLYTNLIHADLTQANLTGADWTGADLTGAALTGAKLYDVSRFEVKADEITCDWVDVSPNGDGSQVLRFSAQEAYQFFNATSPMVEISIDAALDADAHCALADAYRYIFRHSPMINRPPSIEVSSRRTTLSFRIERDEQLFPTAYVVILPFQDAVPTQQSIRNLVQMLGSENFISLSVRHSHQIGKLVSEIKQQLDQISDLKLRSQSLSQPESTQAFFASPTRTTLRNFHNRTLKIHSHPQFGRSLLNVPELINSSGYSQEKYFEMMAPSLENLADFLTFSNQVEM</sequence>
<accession>A0ABU5U295</accession>
<dbReference type="Gene3D" id="2.160.20.80">
    <property type="entry name" value="E3 ubiquitin-protein ligase SopA"/>
    <property type="match status" value="2"/>
</dbReference>
<dbReference type="PANTHER" id="PTHR47200">
    <property type="entry name" value="THYLAKOID LUMENAL 15 KDA PROTEIN 1, CHLOROPLASTIC"/>
    <property type="match status" value="1"/>
</dbReference>
<name>A0ABU5U295_9CYAN</name>
<evidence type="ECO:0000313" key="1">
    <source>
        <dbReference type="EMBL" id="MEA5521317.1"/>
    </source>
</evidence>
<dbReference type="InterPro" id="IPR001646">
    <property type="entry name" value="5peptide_repeat"/>
</dbReference>
<protein>
    <submittedName>
        <fullName evidence="1">Pentapeptide repeat-containing protein</fullName>
    </submittedName>
</protein>
<dbReference type="SUPFAM" id="SSF141571">
    <property type="entry name" value="Pentapeptide repeat-like"/>
    <property type="match status" value="2"/>
</dbReference>
<gene>
    <name evidence="1" type="ORF">VB854_20460</name>
</gene>